<dbReference type="RefSeq" id="WP_376892397.1">
    <property type="nucleotide sequence ID" value="NZ_JBHULS010000002.1"/>
</dbReference>
<comment type="caution">
    <text evidence="3">The sequence shown here is derived from an EMBL/GenBank/DDBJ whole genome shotgun (WGS) entry which is preliminary data.</text>
</comment>
<name>A0ABW5KRK2_9FLAO</name>
<protein>
    <submittedName>
        <fullName evidence="3">Ig-like domain-containing protein</fullName>
    </submittedName>
</protein>
<accession>A0ABW5KRK2</accession>
<reference evidence="4" key="1">
    <citation type="journal article" date="2019" name="Int. J. Syst. Evol. Microbiol.">
        <title>The Global Catalogue of Microorganisms (GCM) 10K type strain sequencing project: providing services to taxonomists for standard genome sequencing and annotation.</title>
        <authorList>
            <consortium name="The Broad Institute Genomics Platform"/>
            <consortium name="The Broad Institute Genome Sequencing Center for Infectious Disease"/>
            <person name="Wu L."/>
            <person name="Ma J."/>
        </authorList>
    </citation>
    <scope>NUCLEOTIDE SEQUENCE [LARGE SCALE GENOMIC DNA]</scope>
    <source>
        <strain evidence="4">KCTC 42587</strain>
    </source>
</reference>
<keyword evidence="4" id="KW-1185">Reference proteome</keyword>
<dbReference type="InterPro" id="IPR032812">
    <property type="entry name" value="SbsA_Ig"/>
</dbReference>
<sequence length="536" mass="61503">MRKTGFYVIFVLIAGLVISSCANRGTPSGGNKDILPPTITREVPDNYSTNFSGNEIRIYFDEYIKIKNLSKQLIVSPPMDPAPEVTPMSSASKYIKIKIKDTLAPNTTYTFNFGNSIVDNNEENPFSYYTYVFSTGNYIDSLSVKGLIKDATLRAPDNFVSVMLYEVDSMYNDSIIYNKKPKYVTNTLDSTTTFTLQNLKAGTYKLIALKDANQDYQFQPKTDKIAFQEGFITVPVDSAEQFTLKLFSEELEPRVINPRLVSGEKIAFAYEGNYKEMQIQVQSDVPNTFQHRITKDSQADTLYYWYKPRLETDSLLFQVTNNNYKAHFAVPLSEQKRDSMNVQAEPTGTINFTEDFKLTNTVPFTNLDRNKVRILDKDSVAVAFKVTLDSLENRYALKFDKTESNSYAIQILPEALTDFFDATNDTLNYKLTTKKYADYGNVRVILKNATYPVIAQITDNKGVVVAEAYSRNPEPIDFRHLKTGEFYLRVVYDTNENKKYDTGNFLKNQQPERISYYKEKLDIRANFEMIYEFTLF</sequence>
<dbReference type="EMBL" id="JBHULS010000002">
    <property type="protein sequence ID" value="MFD2551254.1"/>
    <property type="molecule type" value="Genomic_DNA"/>
</dbReference>
<dbReference type="Proteomes" id="UP001597472">
    <property type="component" value="Unassembled WGS sequence"/>
</dbReference>
<gene>
    <name evidence="3" type="ORF">ACFSQP_05440</name>
</gene>
<evidence type="ECO:0000259" key="2">
    <source>
        <dbReference type="Pfam" id="PF13205"/>
    </source>
</evidence>
<evidence type="ECO:0000313" key="4">
    <source>
        <dbReference type="Proteomes" id="UP001597472"/>
    </source>
</evidence>
<keyword evidence="1" id="KW-0732">Signal</keyword>
<dbReference type="PROSITE" id="PS51257">
    <property type="entry name" value="PROKAR_LIPOPROTEIN"/>
    <property type="match status" value="1"/>
</dbReference>
<evidence type="ECO:0000313" key="3">
    <source>
        <dbReference type="EMBL" id="MFD2551254.1"/>
    </source>
</evidence>
<dbReference type="Pfam" id="PF13205">
    <property type="entry name" value="Big_5"/>
    <property type="match status" value="1"/>
</dbReference>
<organism evidence="3 4">
    <name type="scientific">Bizionia sediminis</name>
    <dbReference type="NCBI Taxonomy" id="1737064"/>
    <lineage>
        <taxon>Bacteria</taxon>
        <taxon>Pseudomonadati</taxon>
        <taxon>Bacteroidota</taxon>
        <taxon>Flavobacteriia</taxon>
        <taxon>Flavobacteriales</taxon>
        <taxon>Flavobacteriaceae</taxon>
        <taxon>Bizionia</taxon>
    </lineage>
</organism>
<feature type="domain" description="SbsA Ig-like" evidence="2">
    <location>
        <begin position="35"/>
        <end position="135"/>
    </location>
</feature>
<evidence type="ECO:0000256" key="1">
    <source>
        <dbReference type="ARBA" id="ARBA00022729"/>
    </source>
</evidence>
<proteinExistence type="predicted"/>